<comment type="caution">
    <text evidence="2">The sequence shown here is derived from an EMBL/GenBank/DDBJ whole genome shotgun (WGS) entry which is preliminary data.</text>
</comment>
<dbReference type="AlphaFoldDB" id="A0A8J4T431"/>
<feature type="compositionally biased region" description="Basic and acidic residues" evidence="1">
    <location>
        <begin position="68"/>
        <end position="78"/>
    </location>
</feature>
<evidence type="ECO:0000313" key="2">
    <source>
        <dbReference type="EMBL" id="KAF5888791.1"/>
    </source>
</evidence>
<dbReference type="Proteomes" id="UP000727407">
    <property type="component" value="Unassembled WGS sequence"/>
</dbReference>
<protein>
    <submittedName>
        <fullName evidence="2">Protein NRT1/ PTR FAMILY 4.2</fullName>
    </submittedName>
</protein>
<name>A0A8J4T431_CLAMG</name>
<feature type="compositionally biased region" description="Polar residues" evidence="1">
    <location>
        <begin position="35"/>
        <end position="51"/>
    </location>
</feature>
<feature type="region of interest" description="Disordered" evidence="1">
    <location>
        <begin position="19"/>
        <end position="91"/>
    </location>
</feature>
<dbReference type="EMBL" id="QNUK01000919">
    <property type="protein sequence ID" value="KAF5888791.1"/>
    <property type="molecule type" value="Genomic_DNA"/>
</dbReference>
<proteinExistence type="predicted"/>
<evidence type="ECO:0000313" key="3">
    <source>
        <dbReference type="Proteomes" id="UP000727407"/>
    </source>
</evidence>
<accession>A0A8J4T431</accession>
<organism evidence="2 3">
    <name type="scientific">Clarias magur</name>
    <name type="common">Asian catfish</name>
    <name type="synonym">Macropteronotus magur</name>
    <dbReference type="NCBI Taxonomy" id="1594786"/>
    <lineage>
        <taxon>Eukaryota</taxon>
        <taxon>Metazoa</taxon>
        <taxon>Chordata</taxon>
        <taxon>Craniata</taxon>
        <taxon>Vertebrata</taxon>
        <taxon>Euteleostomi</taxon>
        <taxon>Actinopterygii</taxon>
        <taxon>Neopterygii</taxon>
        <taxon>Teleostei</taxon>
        <taxon>Ostariophysi</taxon>
        <taxon>Siluriformes</taxon>
        <taxon>Clariidae</taxon>
        <taxon>Clarias</taxon>
    </lineage>
</organism>
<sequence length="91" mass="9639">MVIRAWHARPVLPRRFLLARGKDPRSANLPPLSMASASATSVSGSEKSTSVNDHRSGFTDWRGAESLPGERGKLHVDGAEETTTGGAKLAA</sequence>
<keyword evidence="3" id="KW-1185">Reference proteome</keyword>
<reference evidence="2" key="1">
    <citation type="submission" date="2020-07" db="EMBL/GenBank/DDBJ databases">
        <title>Clarias magur genome sequencing, assembly and annotation.</title>
        <authorList>
            <person name="Kushwaha B."/>
            <person name="Kumar R."/>
            <person name="Das P."/>
            <person name="Joshi C.G."/>
            <person name="Kumar D."/>
            <person name="Nagpure N.S."/>
            <person name="Pandey M."/>
            <person name="Agarwal S."/>
            <person name="Srivastava S."/>
            <person name="Singh M."/>
            <person name="Sahoo L."/>
            <person name="Jayasankar P."/>
            <person name="Meher P.K."/>
            <person name="Koringa P.G."/>
            <person name="Iquebal M.A."/>
            <person name="Das S.P."/>
            <person name="Bit A."/>
            <person name="Patnaik S."/>
            <person name="Patel N."/>
            <person name="Shah T.M."/>
            <person name="Hinsu A."/>
            <person name="Jena J.K."/>
        </authorList>
    </citation>
    <scope>NUCLEOTIDE SEQUENCE</scope>
    <source>
        <strain evidence="2">CIFAMagur01</strain>
        <tissue evidence="2">Testis</tissue>
    </source>
</reference>
<evidence type="ECO:0000256" key="1">
    <source>
        <dbReference type="SAM" id="MobiDB-lite"/>
    </source>
</evidence>
<gene>
    <name evidence="2" type="primary">Npf4.2</name>
    <name evidence="2" type="ORF">DAT39_021498</name>
</gene>